<dbReference type="InterPro" id="IPR015155">
    <property type="entry name" value="PFU"/>
</dbReference>
<dbReference type="PANTHER" id="PTHR19849">
    <property type="entry name" value="PHOSPHOLIPASE A-2-ACTIVATING PROTEIN"/>
    <property type="match status" value="1"/>
</dbReference>
<evidence type="ECO:0008006" key="11">
    <source>
        <dbReference type="Google" id="ProtNLM"/>
    </source>
</evidence>
<name>A0ABP1DG22_9APHY</name>
<dbReference type="InterPro" id="IPR020472">
    <property type="entry name" value="WD40_PAC1"/>
</dbReference>
<dbReference type="InterPro" id="IPR036322">
    <property type="entry name" value="WD40_repeat_dom_sf"/>
</dbReference>
<dbReference type="PRINTS" id="PR00320">
    <property type="entry name" value="GPROTEINBRPT"/>
</dbReference>
<dbReference type="SUPFAM" id="SSF50978">
    <property type="entry name" value="WD40 repeat-like"/>
    <property type="match status" value="1"/>
</dbReference>
<feature type="compositionally biased region" description="Low complexity" evidence="6">
    <location>
        <begin position="526"/>
        <end position="543"/>
    </location>
</feature>
<sequence length="835" mass="91500">MPYKLSTTLRGHKGDVGFTTEACFQHFFAHEDQVRAVCSPRDDLILSASRDTTAIYWTRQSSDAAFTKSQVFKPGQRFVSSVTYIPPLPEAPQGYVVTGGQDALVNVYNVAVSSERPEYILIGHEQNVCSLSAAPDGTIISGSWDQTAKVWKGFEKAYELLGHEQSVWAVIAIDPSQFLTGSADNTIKLWHQNKAVKTFTGHTQAVRGLALIPEIGFASCANDGTIRVWTMEGDIVHILSGHTSFVYSLAVTSRGDIISGGEDRTVRIWRDGECVQSIVHPAISVWAVSTLPNTDIVTGCSDGLVRVFSRVEERWASDEEVRNFEVDVAAHAVPAPTVGGVKVNTLPGMDALITPGLKSGDVKMINNRGVGEVYQWDGIRHKWEKVGNLTDAPGTSNKQTFEGKQYDYVFDVDIQEGAPSLKLPYNITENPYTAAQRFLERNDLPMHFLDQVVSFIQKSAESVTLGSSATAPSDPFTGASRYQASQGAPASSGDFMDPFTGASRYRVPSVSSLPAPLSTAEPWSGASRPANNAAAAASPQTQSAAKLPVHTPHLFLQANIPAMQAKLHQFNDLLRQEISASSAALYNRDLSYLDDMFSFLTKISATPPTQPNFPVTPNHIEVLIHLLIKWPSAQRFPVLDLSRLIIAHAPESYAEPEFTTRFFNALFEGAEWSQPWTPLPLPKFRETNILLLFRALANAFKDDSTIGDGAWIKLIFEKIQQAPYAAFTKPQTRMTLSTIYFNMSCRGVREQLDPGLRSALLALVLSVLQNETEDAETAYRALVALGNIVYAAKQFNSPLQPTQESSARAVLNTLPATFAADVRVRNLSQDILALL</sequence>
<keyword evidence="10" id="KW-1185">Reference proteome</keyword>
<evidence type="ECO:0000259" key="7">
    <source>
        <dbReference type="PROSITE" id="PS51394"/>
    </source>
</evidence>
<keyword evidence="3 5" id="KW-0853">WD repeat</keyword>
<evidence type="ECO:0000256" key="3">
    <source>
        <dbReference type="ARBA" id="ARBA00022574"/>
    </source>
</evidence>
<feature type="repeat" description="WD" evidence="5">
    <location>
        <begin position="121"/>
        <end position="152"/>
    </location>
</feature>
<dbReference type="PROSITE" id="PS50294">
    <property type="entry name" value="WD_REPEATS_REGION"/>
    <property type="match status" value="3"/>
</dbReference>
<evidence type="ECO:0000313" key="10">
    <source>
        <dbReference type="Proteomes" id="UP001497453"/>
    </source>
</evidence>
<dbReference type="SMART" id="SM00320">
    <property type="entry name" value="WD40"/>
    <property type="match status" value="7"/>
</dbReference>
<feature type="domain" description="PFU" evidence="7">
    <location>
        <begin position="375"/>
        <end position="470"/>
    </location>
</feature>
<evidence type="ECO:0000256" key="4">
    <source>
        <dbReference type="ARBA" id="ARBA00022737"/>
    </source>
</evidence>
<dbReference type="Pfam" id="PF00400">
    <property type="entry name" value="WD40"/>
    <property type="match status" value="6"/>
</dbReference>
<dbReference type="InterPro" id="IPR011989">
    <property type="entry name" value="ARM-like"/>
</dbReference>
<protein>
    <recommendedName>
        <fullName evidence="11">Phospholipase A-2-activating protein</fullName>
    </recommendedName>
</protein>
<dbReference type="PROSITE" id="PS51394">
    <property type="entry name" value="PFU"/>
    <property type="match status" value="1"/>
</dbReference>
<feature type="repeat" description="WD" evidence="5">
    <location>
        <begin position="160"/>
        <end position="190"/>
    </location>
</feature>
<dbReference type="PANTHER" id="PTHR19849:SF0">
    <property type="entry name" value="PHOSPHOLIPASE A-2-ACTIVATING PROTEIN"/>
    <property type="match status" value="1"/>
</dbReference>
<dbReference type="Gene3D" id="3.10.20.870">
    <property type="entry name" value="PFU (PLAA family ubiquitin binding), C-terminal domain"/>
    <property type="match status" value="1"/>
</dbReference>
<dbReference type="InterPro" id="IPR001680">
    <property type="entry name" value="WD40_rpt"/>
</dbReference>
<dbReference type="PROSITE" id="PS50082">
    <property type="entry name" value="WD_REPEATS_2"/>
    <property type="match status" value="4"/>
</dbReference>
<dbReference type="Pfam" id="PF09070">
    <property type="entry name" value="PFU"/>
    <property type="match status" value="1"/>
</dbReference>
<evidence type="ECO:0000256" key="6">
    <source>
        <dbReference type="SAM" id="MobiDB-lite"/>
    </source>
</evidence>
<evidence type="ECO:0000259" key="8">
    <source>
        <dbReference type="PROSITE" id="PS51396"/>
    </source>
</evidence>
<dbReference type="Gene3D" id="2.130.10.10">
    <property type="entry name" value="YVTN repeat-like/Quinoprotein amine dehydrogenase"/>
    <property type="match status" value="1"/>
</dbReference>
<keyword evidence="2" id="KW-0963">Cytoplasm</keyword>
<proteinExistence type="predicted"/>
<reference evidence="10" key="1">
    <citation type="submission" date="2024-04" db="EMBL/GenBank/DDBJ databases">
        <authorList>
            <person name="Shaw F."/>
            <person name="Minotto A."/>
        </authorList>
    </citation>
    <scope>NUCLEOTIDE SEQUENCE [LARGE SCALE GENOMIC DNA]</scope>
</reference>
<dbReference type="PROSITE" id="PS51396">
    <property type="entry name" value="PUL"/>
    <property type="match status" value="1"/>
</dbReference>
<feature type="domain" description="PUL" evidence="8">
    <location>
        <begin position="545"/>
        <end position="834"/>
    </location>
</feature>
<feature type="repeat" description="WD" evidence="5">
    <location>
        <begin position="199"/>
        <end position="232"/>
    </location>
</feature>
<dbReference type="Proteomes" id="UP001497453">
    <property type="component" value="Chromosome 3"/>
</dbReference>
<keyword evidence="4" id="KW-0677">Repeat</keyword>
<organism evidence="9 10">
    <name type="scientific">Somion occarium</name>
    <dbReference type="NCBI Taxonomy" id="3059160"/>
    <lineage>
        <taxon>Eukaryota</taxon>
        <taxon>Fungi</taxon>
        <taxon>Dikarya</taxon>
        <taxon>Basidiomycota</taxon>
        <taxon>Agaricomycotina</taxon>
        <taxon>Agaricomycetes</taxon>
        <taxon>Polyporales</taxon>
        <taxon>Cerrenaceae</taxon>
        <taxon>Somion</taxon>
    </lineage>
</organism>
<dbReference type="Gene3D" id="1.25.10.10">
    <property type="entry name" value="Leucine-rich Repeat Variant"/>
    <property type="match status" value="1"/>
</dbReference>
<dbReference type="InterPro" id="IPR038122">
    <property type="entry name" value="PFU_sf"/>
</dbReference>
<dbReference type="Pfam" id="PF08324">
    <property type="entry name" value="PUL"/>
    <property type="match status" value="1"/>
</dbReference>
<evidence type="ECO:0000256" key="1">
    <source>
        <dbReference type="ARBA" id="ARBA00004496"/>
    </source>
</evidence>
<evidence type="ECO:0000313" key="9">
    <source>
        <dbReference type="EMBL" id="CAL1705582.1"/>
    </source>
</evidence>
<dbReference type="InterPro" id="IPR013535">
    <property type="entry name" value="PUL_dom"/>
</dbReference>
<evidence type="ECO:0000256" key="2">
    <source>
        <dbReference type="ARBA" id="ARBA00022490"/>
    </source>
</evidence>
<feature type="compositionally biased region" description="Polar residues" evidence="6">
    <location>
        <begin position="480"/>
        <end position="489"/>
    </location>
</feature>
<comment type="subcellular location">
    <subcellularLocation>
        <location evidence="1">Cytoplasm</location>
    </subcellularLocation>
</comment>
<evidence type="ECO:0000256" key="5">
    <source>
        <dbReference type="PROSITE-ProRule" id="PRU00221"/>
    </source>
</evidence>
<dbReference type="CDD" id="cd00200">
    <property type="entry name" value="WD40"/>
    <property type="match status" value="1"/>
</dbReference>
<gene>
    <name evidence="9" type="ORF">GFSPODELE1_LOCUS5490</name>
</gene>
<dbReference type="EMBL" id="OZ037946">
    <property type="protein sequence ID" value="CAL1705582.1"/>
    <property type="molecule type" value="Genomic_DNA"/>
</dbReference>
<feature type="region of interest" description="Disordered" evidence="6">
    <location>
        <begin position="510"/>
        <end position="543"/>
    </location>
</feature>
<dbReference type="InterPro" id="IPR015943">
    <property type="entry name" value="WD40/YVTN_repeat-like_dom_sf"/>
</dbReference>
<feature type="region of interest" description="Disordered" evidence="6">
    <location>
        <begin position="466"/>
        <end position="495"/>
    </location>
</feature>
<feature type="repeat" description="WD" evidence="5">
    <location>
        <begin position="239"/>
        <end position="269"/>
    </location>
</feature>
<accession>A0ABP1DG22</accession>